<dbReference type="Proteomes" id="UP001595191">
    <property type="component" value="Unassembled WGS sequence"/>
</dbReference>
<reference evidence="1" key="1">
    <citation type="submission" date="2024-09" db="EMBL/GenBank/DDBJ databases">
        <authorList>
            <person name="Liu J."/>
        </authorList>
    </citation>
    <scope>NUCLEOTIDE SEQUENCE</scope>
    <source>
        <strain evidence="1">NBU2967</strain>
    </source>
</reference>
<name>A0ACC7LLS4_9FLAO</name>
<protein>
    <submittedName>
        <fullName evidence="1">Crp/Fnr family transcriptional regulator</fullName>
    </submittedName>
</protein>
<comment type="caution">
    <text evidence="1">The sequence shown here is derived from an EMBL/GenBank/DDBJ whole genome shotgun (WGS) entry which is preliminary data.</text>
</comment>
<sequence>MDNGLLLQVYEHPLLSREEIGTICALHKKVYFRKGDFVLKEGLVADEYLILEEGLARSFVYDYNGNDITTNFFAQNEIIIEVSSLFQRIPSKENIQVLTDCICWKIDFDDFQNIYHSIAGFSEWGRAWMSQSLFESKQRAISMITDSAMKRYHKLLEEKPLVIQNAPLKHIASYLGITDSSLSRIRKATART</sequence>
<evidence type="ECO:0000313" key="1">
    <source>
        <dbReference type="EMBL" id="MFH6603985.1"/>
    </source>
</evidence>
<accession>A0ACC7LLS4</accession>
<gene>
    <name evidence="1" type="ORF">ACEZ3G_10895</name>
</gene>
<organism evidence="1 2">
    <name type="scientific">Meishania litoralis</name>
    <dbReference type="NCBI Taxonomy" id="3434685"/>
    <lineage>
        <taxon>Bacteria</taxon>
        <taxon>Pseudomonadati</taxon>
        <taxon>Bacteroidota</taxon>
        <taxon>Flavobacteriia</taxon>
        <taxon>Flavobacteriales</taxon>
        <taxon>Flavobacteriaceae</taxon>
        <taxon>Meishania</taxon>
    </lineage>
</organism>
<keyword evidence="2" id="KW-1185">Reference proteome</keyword>
<proteinExistence type="predicted"/>
<evidence type="ECO:0000313" key="2">
    <source>
        <dbReference type="Proteomes" id="UP001595191"/>
    </source>
</evidence>
<dbReference type="EMBL" id="JBHFPV010000002">
    <property type="protein sequence ID" value="MFH6603985.1"/>
    <property type="molecule type" value="Genomic_DNA"/>
</dbReference>